<evidence type="ECO:0000256" key="1">
    <source>
        <dbReference type="SAM" id="Phobius"/>
    </source>
</evidence>
<feature type="transmembrane region" description="Helical" evidence="1">
    <location>
        <begin position="420"/>
        <end position="441"/>
    </location>
</feature>
<keyword evidence="1" id="KW-0812">Transmembrane</keyword>
<evidence type="ECO:0000313" key="2">
    <source>
        <dbReference type="EMBL" id="MFC6953784.1"/>
    </source>
</evidence>
<proteinExistence type="predicted"/>
<feature type="transmembrane region" description="Helical" evidence="1">
    <location>
        <begin position="354"/>
        <end position="374"/>
    </location>
</feature>
<dbReference type="AlphaFoldDB" id="A0ABD5VJY6"/>
<organism evidence="2 3">
    <name type="scientific">Halorubellus litoreus</name>
    <dbReference type="NCBI Taxonomy" id="755308"/>
    <lineage>
        <taxon>Archaea</taxon>
        <taxon>Methanobacteriati</taxon>
        <taxon>Methanobacteriota</taxon>
        <taxon>Stenosarchaea group</taxon>
        <taxon>Halobacteria</taxon>
        <taxon>Halobacteriales</taxon>
        <taxon>Halorubellaceae</taxon>
        <taxon>Halorubellus</taxon>
    </lineage>
</organism>
<reference evidence="2 3" key="1">
    <citation type="journal article" date="2019" name="Int. J. Syst. Evol. Microbiol.">
        <title>The Global Catalogue of Microorganisms (GCM) 10K type strain sequencing project: providing services to taxonomists for standard genome sequencing and annotation.</title>
        <authorList>
            <consortium name="The Broad Institute Genomics Platform"/>
            <consortium name="The Broad Institute Genome Sequencing Center for Infectious Disease"/>
            <person name="Wu L."/>
            <person name="Ma J."/>
        </authorList>
    </citation>
    <scope>NUCLEOTIDE SEQUENCE [LARGE SCALE GENOMIC DNA]</scope>
    <source>
        <strain evidence="2 3">GX26</strain>
    </source>
</reference>
<feature type="transmembrane region" description="Helical" evidence="1">
    <location>
        <begin position="395"/>
        <end position="414"/>
    </location>
</feature>
<accession>A0ABD5VJY6</accession>
<protein>
    <submittedName>
        <fullName evidence="2">Uncharacterized protein</fullName>
    </submittedName>
</protein>
<keyword evidence="1" id="KW-1133">Transmembrane helix</keyword>
<comment type="caution">
    <text evidence="2">The sequence shown here is derived from an EMBL/GenBank/DDBJ whole genome shotgun (WGS) entry which is preliminary data.</text>
</comment>
<dbReference type="Proteomes" id="UP001596395">
    <property type="component" value="Unassembled WGS sequence"/>
</dbReference>
<feature type="transmembrane region" description="Helical" evidence="1">
    <location>
        <begin position="162"/>
        <end position="181"/>
    </location>
</feature>
<keyword evidence="3" id="KW-1185">Reference proteome</keyword>
<dbReference type="EMBL" id="JBHSXN010000002">
    <property type="protein sequence ID" value="MFC6953784.1"/>
    <property type="molecule type" value="Genomic_DNA"/>
</dbReference>
<gene>
    <name evidence="2" type="ORF">ACFQGB_13005</name>
</gene>
<evidence type="ECO:0000313" key="3">
    <source>
        <dbReference type="Proteomes" id="UP001596395"/>
    </source>
</evidence>
<feature type="transmembrane region" description="Helical" evidence="1">
    <location>
        <begin position="313"/>
        <end position="334"/>
    </location>
</feature>
<sequence>MAEIRAELESLGKDINTEINIRDGDLDRALAKKKALARDTVSRHTQYVRQVGGGGGGGGRGGLSIPALPEYDPANFLTKAPGTGFGMSMSTVVRQRKLFENIVNGVRGKLKGKSPLDLLDLGLDGMRGGIKKLIPTYHQFIQLIAMLLPMVVALSVELAGLAAAAGAVAVAGGAMIGLGLLGDGDTLAESFANARRKLGDFKRELFSVIQPVAKLFAPISDRLLAGTLVDLSGLMENVRHLTVFEEAVRDSLRGIVEWVGLVIDTMASLAPHIHQLTQEFGRLIGQGINDFFRWATVEMYENQEVLIDIGQTFAYIIYLIYQLSKAWAGFVSLFKPVFAAMAKVAEFLGGPLLGALLMATVTLFTLGQTVYFAARAWLAYKVLMQSALGLSVAKAMAPAIMAVRTLVVELWGAITAMGTLQAMTLVGLAAVAAGGLAYATLDGKRRNASAPVPGYGGGNTTVNYNFEVNGRLSKQEQSMITRKITSVHNRIGAVDNARSL</sequence>
<feature type="transmembrane region" description="Helical" evidence="1">
    <location>
        <begin position="136"/>
        <end position="156"/>
    </location>
</feature>
<name>A0ABD5VJY6_9EURY</name>
<keyword evidence="1" id="KW-0472">Membrane</keyword>
<dbReference type="RefSeq" id="WP_336350737.1">
    <property type="nucleotide sequence ID" value="NZ_JAZAQL010000002.1"/>
</dbReference>